<sequence>MAQSIGNIIEALILSIICIVSVLGNLTVFVIFTRRHAFRTVTNGFLLNLAFADLLVSVLNMPITVVTIVKQRWIFGKNACVLLGFTTLLSFVLSVMWLGMIAINRYYYVVKWKTYSVTFAPRRSVVFGAIVWLISLLLSLQPIFGWAEFRYIPGKSFCFVYWPSDVYYMYFMLTVCFFGPLTVMSISYFNIFKYTREARQRLNQHRHVTNEEKTAQENGRIKRGFKVTPEEVKITNTILVVVACFMFCWAPFAMTTFTDVYYNRPIPRIIGISTLLLGYANSMCNPVIYGIRNQSFRRELSRLFRRCYAPSRNIIEALILSIICIVSVLGNLTVFVIFTRQHAFRTVTNGFLLNLAFADLLVSVLNMPITVVTIVKQRWIFGKNACVLLGFTTLLSFVLSVMWLGMIAINRYYYVVKWKTYSVTFAPRRSVVFGAIVWLISLLLSLQPIFGWAEFRYIPGKSFCFVYWPSDVYYMYFMLTVCFFGPLTVMSISYFNIFKYTREARQRLNQHRHVTNEEKTAQENGRIKRGFTVTPEEVKITNTILVVVACFMFCWAPFAMTTFTDVYYNRPIPRIIGISTLLLGYANSMCNPVIYGIRNQSFRRELSRLF</sequence>
<dbReference type="PANTHER" id="PTHR22752:SF14">
    <property type="entry name" value="G-PROTEIN COUPLED RECEPTORS FAMILY 1 PROFILE DOMAIN-CONTAINING PROTEIN"/>
    <property type="match status" value="1"/>
</dbReference>
<feature type="transmembrane region" description="Helical" evidence="11">
    <location>
        <begin position="124"/>
        <end position="147"/>
    </location>
</feature>
<evidence type="ECO:0000256" key="4">
    <source>
        <dbReference type="ARBA" id="ARBA00022692"/>
    </source>
</evidence>
<dbReference type="InterPro" id="IPR017452">
    <property type="entry name" value="GPCR_Rhodpsn_7TM"/>
</dbReference>
<evidence type="ECO:0000256" key="1">
    <source>
        <dbReference type="ARBA" id="ARBA00004651"/>
    </source>
</evidence>
<evidence type="ECO:0000256" key="6">
    <source>
        <dbReference type="ARBA" id="ARBA00023040"/>
    </source>
</evidence>
<dbReference type="InterPro" id="IPR000276">
    <property type="entry name" value="GPCR_Rhodpsn"/>
</dbReference>
<evidence type="ECO:0000259" key="12">
    <source>
        <dbReference type="PROSITE" id="PS50262"/>
    </source>
</evidence>
<evidence type="ECO:0000256" key="7">
    <source>
        <dbReference type="ARBA" id="ARBA00023136"/>
    </source>
</evidence>
<feature type="transmembrane region" description="Helical" evidence="11">
    <location>
        <begin position="351"/>
        <end position="375"/>
    </location>
</feature>
<keyword evidence="3" id="KW-1003">Cell membrane</keyword>
<proteinExistence type="inferred from homology"/>
<dbReference type="SUPFAM" id="SSF81321">
    <property type="entry name" value="Family A G protein-coupled receptor-like"/>
    <property type="match status" value="2"/>
</dbReference>
<gene>
    <name evidence="13" type="ORF">PLOB_00025277</name>
</gene>
<feature type="non-terminal residue" evidence="13">
    <location>
        <position position="610"/>
    </location>
</feature>
<organism evidence="13 14">
    <name type="scientific">Porites lobata</name>
    <dbReference type="NCBI Taxonomy" id="104759"/>
    <lineage>
        <taxon>Eukaryota</taxon>
        <taxon>Metazoa</taxon>
        <taxon>Cnidaria</taxon>
        <taxon>Anthozoa</taxon>
        <taxon>Hexacorallia</taxon>
        <taxon>Scleractinia</taxon>
        <taxon>Fungiina</taxon>
        <taxon>Poritidae</taxon>
        <taxon>Porites</taxon>
    </lineage>
</organism>
<keyword evidence="7 11" id="KW-0472">Membrane</keyword>
<dbReference type="Gene3D" id="1.20.1070.10">
    <property type="entry name" value="Rhodopsin 7-helix transmembrane proteins"/>
    <property type="match status" value="2"/>
</dbReference>
<feature type="transmembrane region" description="Helical" evidence="11">
    <location>
        <begin position="81"/>
        <end position="103"/>
    </location>
</feature>
<dbReference type="Pfam" id="PF00001">
    <property type="entry name" value="7tm_1"/>
    <property type="match status" value="2"/>
</dbReference>
<feature type="transmembrane region" description="Helical" evidence="11">
    <location>
        <begin position="318"/>
        <end position="339"/>
    </location>
</feature>
<comment type="similarity">
    <text evidence="2 10">Belongs to the G-protein coupled receptor 1 family.</text>
</comment>
<evidence type="ECO:0000256" key="9">
    <source>
        <dbReference type="ARBA" id="ARBA00023224"/>
    </source>
</evidence>
<feature type="domain" description="G-protein coupled receptors family 1 profile" evidence="12">
    <location>
        <begin position="330"/>
        <end position="595"/>
    </location>
</feature>
<evidence type="ECO:0000256" key="11">
    <source>
        <dbReference type="SAM" id="Phobius"/>
    </source>
</evidence>
<keyword evidence="5 11" id="KW-1133">Transmembrane helix</keyword>
<keyword evidence="14" id="KW-1185">Reference proteome</keyword>
<evidence type="ECO:0000256" key="3">
    <source>
        <dbReference type="ARBA" id="ARBA00022475"/>
    </source>
</evidence>
<evidence type="ECO:0000313" key="14">
    <source>
        <dbReference type="Proteomes" id="UP001159405"/>
    </source>
</evidence>
<feature type="transmembrane region" description="Helical" evidence="11">
    <location>
        <begin position="575"/>
        <end position="597"/>
    </location>
</feature>
<feature type="domain" description="G-protein coupled receptors family 1 profile" evidence="12">
    <location>
        <begin position="24"/>
        <end position="289"/>
    </location>
</feature>
<protein>
    <recommendedName>
        <fullName evidence="12">G-protein coupled receptors family 1 profile domain-containing protein</fullName>
    </recommendedName>
</protein>
<feature type="transmembrane region" description="Helical" evidence="11">
    <location>
        <begin position="12"/>
        <end position="33"/>
    </location>
</feature>
<dbReference type="PRINTS" id="PR01012">
    <property type="entry name" value="NRPEPTIDEYR"/>
</dbReference>
<dbReference type="PRINTS" id="PR00237">
    <property type="entry name" value="GPCRRHODOPSN"/>
</dbReference>
<feature type="transmembrane region" description="Helical" evidence="11">
    <location>
        <begin position="544"/>
        <end position="563"/>
    </location>
</feature>
<dbReference type="Proteomes" id="UP001159405">
    <property type="component" value="Unassembled WGS sequence"/>
</dbReference>
<dbReference type="PROSITE" id="PS00237">
    <property type="entry name" value="G_PROTEIN_RECEP_F1_1"/>
    <property type="match status" value="2"/>
</dbReference>
<feature type="transmembrane region" description="Helical" evidence="11">
    <location>
        <begin position="232"/>
        <end position="252"/>
    </location>
</feature>
<dbReference type="EMBL" id="CALNXK010000003">
    <property type="protein sequence ID" value="CAH3034774.1"/>
    <property type="molecule type" value="Genomic_DNA"/>
</dbReference>
<feature type="transmembrane region" description="Helical" evidence="11">
    <location>
        <begin position="430"/>
        <end position="453"/>
    </location>
</feature>
<comment type="subcellular location">
    <subcellularLocation>
        <location evidence="1">Cell membrane</location>
        <topology evidence="1">Multi-pass membrane protein</topology>
    </subcellularLocation>
</comment>
<evidence type="ECO:0000256" key="5">
    <source>
        <dbReference type="ARBA" id="ARBA00022989"/>
    </source>
</evidence>
<dbReference type="CDD" id="cd00637">
    <property type="entry name" value="7tm_classA_rhodopsin-like"/>
    <property type="match status" value="2"/>
</dbReference>
<comment type="caution">
    <text evidence="13">The sequence shown here is derived from an EMBL/GenBank/DDBJ whole genome shotgun (WGS) entry which is preliminary data.</text>
</comment>
<feature type="transmembrane region" description="Helical" evidence="11">
    <location>
        <begin position="473"/>
        <end position="497"/>
    </location>
</feature>
<dbReference type="InterPro" id="IPR000611">
    <property type="entry name" value="NPY_rcpt"/>
</dbReference>
<evidence type="ECO:0000313" key="13">
    <source>
        <dbReference type="EMBL" id="CAH3034774.1"/>
    </source>
</evidence>
<keyword evidence="4 10" id="KW-0812">Transmembrane</keyword>
<keyword evidence="8 10" id="KW-0675">Receptor</keyword>
<keyword evidence="6 10" id="KW-0297">G-protein coupled receptor</keyword>
<feature type="transmembrane region" description="Helical" evidence="11">
    <location>
        <begin position="45"/>
        <end position="69"/>
    </location>
</feature>
<keyword evidence="9 10" id="KW-0807">Transducer</keyword>
<feature type="transmembrane region" description="Helical" evidence="11">
    <location>
        <begin position="387"/>
        <end position="409"/>
    </location>
</feature>
<evidence type="ECO:0000256" key="10">
    <source>
        <dbReference type="RuleBase" id="RU000688"/>
    </source>
</evidence>
<feature type="transmembrane region" description="Helical" evidence="11">
    <location>
        <begin position="167"/>
        <end position="191"/>
    </location>
</feature>
<name>A0ABN8MS74_9CNID</name>
<dbReference type="PANTHER" id="PTHR22752">
    <property type="entry name" value="G PROTEIN-COUPLED RECEPTOR"/>
    <property type="match status" value="1"/>
</dbReference>
<evidence type="ECO:0000256" key="8">
    <source>
        <dbReference type="ARBA" id="ARBA00023170"/>
    </source>
</evidence>
<dbReference type="PROSITE" id="PS50262">
    <property type="entry name" value="G_PROTEIN_RECEP_F1_2"/>
    <property type="match status" value="2"/>
</dbReference>
<evidence type="ECO:0000256" key="2">
    <source>
        <dbReference type="ARBA" id="ARBA00010663"/>
    </source>
</evidence>
<accession>A0ABN8MS74</accession>
<reference evidence="13 14" key="1">
    <citation type="submission" date="2022-05" db="EMBL/GenBank/DDBJ databases">
        <authorList>
            <consortium name="Genoscope - CEA"/>
            <person name="William W."/>
        </authorList>
    </citation>
    <scope>NUCLEOTIDE SEQUENCE [LARGE SCALE GENOMIC DNA]</scope>
</reference>